<evidence type="ECO:0000256" key="4">
    <source>
        <dbReference type="ARBA" id="ARBA00008518"/>
    </source>
</evidence>
<gene>
    <name evidence="15" type="primary">Trim4</name>
    <name evidence="15" type="ORF">COLPIC_R13832</name>
</gene>
<evidence type="ECO:0000313" key="15">
    <source>
        <dbReference type="EMBL" id="NWQ84916.1"/>
    </source>
</evidence>
<dbReference type="Proteomes" id="UP000530263">
    <property type="component" value="Unassembled WGS sequence"/>
</dbReference>
<evidence type="ECO:0000256" key="13">
    <source>
        <dbReference type="SAM" id="Coils"/>
    </source>
</evidence>
<evidence type="ECO:0000313" key="16">
    <source>
        <dbReference type="Proteomes" id="UP000530263"/>
    </source>
</evidence>
<organism evidence="15 16">
    <name type="scientific">Columbina picui</name>
    <name type="common">Picui ground-dove</name>
    <dbReference type="NCBI Taxonomy" id="115618"/>
    <lineage>
        <taxon>Eukaryota</taxon>
        <taxon>Metazoa</taxon>
        <taxon>Chordata</taxon>
        <taxon>Craniata</taxon>
        <taxon>Vertebrata</taxon>
        <taxon>Euteleostomi</taxon>
        <taxon>Archelosauria</taxon>
        <taxon>Archosauria</taxon>
        <taxon>Dinosauria</taxon>
        <taxon>Saurischia</taxon>
        <taxon>Theropoda</taxon>
        <taxon>Coelurosauria</taxon>
        <taxon>Aves</taxon>
        <taxon>Neognathae</taxon>
        <taxon>Neoaves</taxon>
        <taxon>Columbimorphae</taxon>
        <taxon>Columbiformes</taxon>
        <taxon>Columbidae</taxon>
        <taxon>Columbina</taxon>
    </lineage>
</organism>
<dbReference type="OrthoDB" id="9049620at2759"/>
<evidence type="ECO:0000256" key="12">
    <source>
        <dbReference type="PROSITE-ProRule" id="PRU00024"/>
    </source>
</evidence>
<evidence type="ECO:0000259" key="14">
    <source>
        <dbReference type="PROSITE" id="PS50119"/>
    </source>
</evidence>
<evidence type="ECO:0000256" key="8">
    <source>
        <dbReference type="ARBA" id="ARBA00022771"/>
    </source>
</evidence>
<keyword evidence="15" id="KW-0436">Ligase</keyword>
<feature type="non-terminal residue" evidence="15">
    <location>
        <position position="95"/>
    </location>
</feature>
<dbReference type="InterPro" id="IPR020457">
    <property type="entry name" value="Znf_B-box_chordata"/>
</dbReference>
<name>A0A7K4SGG5_COLPI</name>
<keyword evidence="10" id="KW-0862">Zinc</keyword>
<dbReference type="EMBL" id="VYZG01009475">
    <property type="protein sequence ID" value="NWQ84916.1"/>
    <property type="molecule type" value="Genomic_DNA"/>
</dbReference>
<evidence type="ECO:0000256" key="3">
    <source>
        <dbReference type="ARBA" id="ARBA00004906"/>
    </source>
</evidence>
<sequence length="95" mass="10816">AEVIELAKRLSAGTAPGGDARCGEHWEVLKLFCEDDRTPICLVCRETPRHRTHLVVPIEEAAEEHKEKLQAHIQTLKERREKLLALKAAEERKGR</sequence>
<comment type="caution">
    <text evidence="15">The sequence shown here is derived from an EMBL/GenBank/DDBJ whole genome shotgun (WGS) entry which is preliminary data.</text>
</comment>
<dbReference type="GO" id="GO:0005737">
    <property type="term" value="C:cytoplasm"/>
    <property type="evidence" value="ECO:0007669"/>
    <property type="project" value="UniProtKB-SubCell"/>
</dbReference>
<dbReference type="SMART" id="SM00336">
    <property type="entry name" value="BBOX"/>
    <property type="match status" value="1"/>
</dbReference>
<dbReference type="PANTHER" id="PTHR24103">
    <property type="entry name" value="E3 UBIQUITIN-PROTEIN LIGASE TRIM"/>
    <property type="match status" value="1"/>
</dbReference>
<keyword evidence="6" id="KW-0963">Cytoplasm</keyword>
<keyword evidence="8 12" id="KW-0863">Zinc-finger</keyword>
<comment type="pathway">
    <text evidence="3">Protein modification; protein ubiquitination.</text>
</comment>
<dbReference type="SUPFAM" id="SSF57845">
    <property type="entry name" value="B-box zinc-binding domain"/>
    <property type="match status" value="1"/>
</dbReference>
<reference evidence="15 16" key="1">
    <citation type="submission" date="2019-09" db="EMBL/GenBank/DDBJ databases">
        <title>Bird 10,000 Genomes (B10K) Project - Family phase.</title>
        <authorList>
            <person name="Zhang G."/>
        </authorList>
    </citation>
    <scope>NUCLEOTIDE SEQUENCE [LARGE SCALE GENOMIC DNA]</scope>
    <source>
        <strain evidence="15">B10K-DU-021-26</strain>
        <tissue evidence="15">Mixed tissue sample</tissue>
    </source>
</reference>
<evidence type="ECO:0000256" key="6">
    <source>
        <dbReference type="ARBA" id="ARBA00022490"/>
    </source>
</evidence>
<evidence type="ECO:0000256" key="7">
    <source>
        <dbReference type="ARBA" id="ARBA00022679"/>
    </source>
</evidence>
<dbReference type="PROSITE" id="PS50119">
    <property type="entry name" value="ZF_BBOX"/>
    <property type="match status" value="1"/>
</dbReference>
<evidence type="ECO:0000256" key="9">
    <source>
        <dbReference type="ARBA" id="ARBA00022786"/>
    </source>
</evidence>
<dbReference type="AlphaFoldDB" id="A0A7K4SGG5"/>
<keyword evidence="16" id="KW-1185">Reference proteome</keyword>
<dbReference type="GO" id="GO:0016874">
    <property type="term" value="F:ligase activity"/>
    <property type="evidence" value="ECO:0007669"/>
    <property type="project" value="UniProtKB-KW"/>
</dbReference>
<keyword evidence="7" id="KW-0808">Transferase</keyword>
<evidence type="ECO:0000256" key="11">
    <source>
        <dbReference type="ARBA" id="ARBA00023054"/>
    </source>
</evidence>
<feature type="coiled-coil region" evidence="13">
    <location>
        <begin position="59"/>
        <end position="93"/>
    </location>
</feature>
<keyword evidence="9" id="KW-0833">Ubl conjugation pathway</keyword>
<evidence type="ECO:0000256" key="2">
    <source>
        <dbReference type="ARBA" id="ARBA00004496"/>
    </source>
</evidence>
<keyword evidence="8 12" id="KW-0479">Metal-binding</keyword>
<comment type="similarity">
    <text evidence="4">Belongs to the TRIM/RBCC family.</text>
</comment>
<dbReference type="InterPro" id="IPR050143">
    <property type="entry name" value="TRIM/RBCC"/>
</dbReference>
<evidence type="ECO:0000256" key="5">
    <source>
        <dbReference type="ARBA" id="ARBA00012483"/>
    </source>
</evidence>
<dbReference type="GO" id="GO:0008270">
    <property type="term" value="F:zinc ion binding"/>
    <property type="evidence" value="ECO:0007669"/>
    <property type="project" value="UniProtKB-KW"/>
</dbReference>
<dbReference type="EC" id="2.3.2.27" evidence="5"/>
<dbReference type="GO" id="GO:0061630">
    <property type="term" value="F:ubiquitin protein ligase activity"/>
    <property type="evidence" value="ECO:0007669"/>
    <property type="project" value="UniProtKB-EC"/>
</dbReference>
<dbReference type="Gene3D" id="3.30.160.60">
    <property type="entry name" value="Classic Zinc Finger"/>
    <property type="match status" value="1"/>
</dbReference>
<evidence type="ECO:0000256" key="1">
    <source>
        <dbReference type="ARBA" id="ARBA00000900"/>
    </source>
</evidence>
<evidence type="ECO:0000256" key="10">
    <source>
        <dbReference type="ARBA" id="ARBA00022833"/>
    </source>
</evidence>
<feature type="domain" description="B box-type" evidence="14">
    <location>
        <begin position="17"/>
        <end position="58"/>
    </location>
</feature>
<comment type="subcellular location">
    <subcellularLocation>
        <location evidence="2">Cytoplasm</location>
    </subcellularLocation>
</comment>
<dbReference type="InterPro" id="IPR000315">
    <property type="entry name" value="Znf_B-box"/>
</dbReference>
<dbReference type="Pfam" id="PF00643">
    <property type="entry name" value="zf-B_box"/>
    <property type="match status" value="1"/>
</dbReference>
<protein>
    <recommendedName>
        <fullName evidence="5">RING-type E3 ubiquitin transferase</fullName>
        <ecNumber evidence="5">2.3.2.27</ecNumber>
    </recommendedName>
</protein>
<feature type="non-terminal residue" evidence="15">
    <location>
        <position position="1"/>
    </location>
</feature>
<dbReference type="PRINTS" id="PR01406">
    <property type="entry name" value="BBOXZNFINGER"/>
</dbReference>
<proteinExistence type="inferred from homology"/>
<accession>A0A7K4SGG5</accession>
<comment type="catalytic activity">
    <reaction evidence="1">
        <text>S-ubiquitinyl-[E2 ubiquitin-conjugating enzyme]-L-cysteine + [acceptor protein]-L-lysine = [E2 ubiquitin-conjugating enzyme]-L-cysteine + N(6)-ubiquitinyl-[acceptor protein]-L-lysine.</text>
        <dbReference type="EC" id="2.3.2.27"/>
    </reaction>
</comment>
<keyword evidence="11 13" id="KW-0175">Coiled coil</keyword>